<dbReference type="PANTHER" id="PTHR33136">
    <property type="entry name" value="RAPID ALKALINIZATION FACTOR-LIKE"/>
    <property type="match status" value="1"/>
</dbReference>
<keyword evidence="3 5" id="KW-0732">Signal</keyword>
<feature type="signal peptide" evidence="5">
    <location>
        <begin position="1"/>
        <end position="27"/>
    </location>
</feature>
<protein>
    <recommendedName>
        <fullName evidence="8">Rapid alkalinization factor-like</fullName>
    </recommendedName>
</protein>
<dbReference type="GO" id="GO:0005179">
    <property type="term" value="F:hormone activity"/>
    <property type="evidence" value="ECO:0007669"/>
    <property type="project" value="UniProtKB-KW"/>
</dbReference>
<evidence type="ECO:0000256" key="2">
    <source>
        <dbReference type="ARBA" id="ARBA00022702"/>
    </source>
</evidence>
<reference evidence="6 7" key="1">
    <citation type="submission" date="2020-04" db="EMBL/GenBank/DDBJ databases">
        <title>Plant Genome Project.</title>
        <authorList>
            <person name="Zhang R.-G."/>
        </authorList>
    </citation>
    <scope>NUCLEOTIDE SEQUENCE [LARGE SCALE GENOMIC DNA]</scope>
    <source>
        <strain evidence="6">YNK0</strain>
        <tissue evidence="6">Leaf</tissue>
    </source>
</reference>
<dbReference type="AlphaFoldDB" id="A0A834YIU5"/>
<sequence>MADSSGILVIFTIFVTALIISSPTVDASGGHQLGWIPTISTCQGSIADCLAGDEFDMDSETNRRILATSQYISYGALKRNSVPCSRRGASYYNCQPGAQANPYKRGCSAITRCRS</sequence>
<evidence type="ECO:0000256" key="3">
    <source>
        <dbReference type="ARBA" id="ARBA00022729"/>
    </source>
</evidence>
<feature type="chain" id="PRO_5032740547" description="Rapid alkalinization factor-like" evidence="5">
    <location>
        <begin position="28"/>
        <end position="115"/>
    </location>
</feature>
<keyword evidence="4" id="KW-1015">Disulfide bond</keyword>
<comment type="caution">
    <text evidence="6">The sequence shown here is derived from an EMBL/GenBank/DDBJ whole genome shotgun (WGS) entry which is preliminary data.</text>
</comment>
<comment type="similarity">
    <text evidence="1">Belongs to the plant rapid alkalinization factor (RALF) family.</text>
</comment>
<proteinExistence type="inferred from homology"/>
<dbReference type="EMBL" id="JABCRI010000020">
    <property type="protein sequence ID" value="KAF8387836.1"/>
    <property type="molecule type" value="Genomic_DNA"/>
</dbReference>
<dbReference type="GO" id="GO:0009506">
    <property type="term" value="C:plasmodesma"/>
    <property type="evidence" value="ECO:0007669"/>
    <property type="project" value="TreeGrafter"/>
</dbReference>
<evidence type="ECO:0000256" key="4">
    <source>
        <dbReference type="ARBA" id="ARBA00023157"/>
    </source>
</evidence>
<organism evidence="6 7">
    <name type="scientific">Tetracentron sinense</name>
    <name type="common">Spur-leaf</name>
    <dbReference type="NCBI Taxonomy" id="13715"/>
    <lineage>
        <taxon>Eukaryota</taxon>
        <taxon>Viridiplantae</taxon>
        <taxon>Streptophyta</taxon>
        <taxon>Embryophyta</taxon>
        <taxon>Tracheophyta</taxon>
        <taxon>Spermatophyta</taxon>
        <taxon>Magnoliopsida</taxon>
        <taxon>Trochodendrales</taxon>
        <taxon>Trochodendraceae</taxon>
        <taxon>Tetracentron</taxon>
    </lineage>
</organism>
<keyword evidence="7" id="KW-1185">Reference proteome</keyword>
<dbReference type="OMA" id="WMVPARS"/>
<evidence type="ECO:0000256" key="5">
    <source>
        <dbReference type="SAM" id="SignalP"/>
    </source>
</evidence>
<accession>A0A834YIU5</accession>
<dbReference type="Pfam" id="PF05498">
    <property type="entry name" value="RALF"/>
    <property type="match status" value="1"/>
</dbReference>
<evidence type="ECO:0000313" key="6">
    <source>
        <dbReference type="EMBL" id="KAF8387836.1"/>
    </source>
</evidence>
<dbReference type="GO" id="GO:0019722">
    <property type="term" value="P:calcium-mediated signaling"/>
    <property type="evidence" value="ECO:0007669"/>
    <property type="project" value="TreeGrafter"/>
</dbReference>
<gene>
    <name evidence="6" type="ORF">HHK36_026497</name>
</gene>
<evidence type="ECO:0000313" key="7">
    <source>
        <dbReference type="Proteomes" id="UP000655225"/>
    </source>
</evidence>
<dbReference type="PANTHER" id="PTHR33136:SF13">
    <property type="entry name" value="OS10G0328900 PROTEIN"/>
    <property type="match status" value="1"/>
</dbReference>
<evidence type="ECO:0008006" key="8">
    <source>
        <dbReference type="Google" id="ProtNLM"/>
    </source>
</evidence>
<dbReference type="InterPro" id="IPR008801">
    <property type="entry name" value="RALF"/>
</dbReference>
<evidence type="ECO:0000256" key="1">
    <source>
        <dbReference type="ARBA" id="ARBA00009178"/>
    </source>
</evidence>
<dbReference type="Proteomes" id="UP000655225">
    <property type="component" value="Unassembled WGS sequence"/>
</dbReference>
<keyword evidence="2" id="KW-0372">Hormone</keyword>
<dbReference type="OrthoDB" id="1613518at2759"/>
<name>A0A834YIU5_TETSI</name>